<dbReference type="Pfam" id="PF00497">
    <property type="entry name" value="SBP_bac_3"/>
    <property type="match status" value="1"/>
</dbReference>
<dbReference type="SUPFAM" id="SSF53850">
    <property type="entry name" value="Periplasmic binding protein-like II"/>
    <property type="match status" value="1"/>
</dbReference>
<evidence type="ECO:0000259" key="2">
    <source>
        <dbReference type="SMART" id="SM00062"/>
    </source>
</evidence>
<dbReference type="HOGENOM" id="CLU_019602_2_0_4"/>
<accession>E1T911</accession>
<evidence type="ECO:0000256" key="1">
    <source>
        <dbReference type="ARBA" id="ARBA00022729"/>
    </source>
</evidence>
<gene>
    <name evidence="3" type="ordered locus">BC1003_0602</name>
</gene>
<dbReference type="SMART" id="SM00062">
    <property type="entry name" value="PBPb"/>
    <property type="match status" value="1"/>
</dbReference>
<dbReference type="STRING" id="640512.BC1003_0602"/>
<dbReference type="EMBL" id="CP002217">
    <property type="protein sequence ID" value="ADN56605.1"/>
    <property type="molecule type" value="Genomic_DNA"/>
</dbReference>
<organism evidence="3">
    <name type="scientific">Burkholderia sp. (strain CCGE1003)</name>
    <dbReference type="NCBI Taxonomy" id="640512"/>
    <lineage>
        <taxon>Bacteria</taxon>
        <taxon>Pseudomonadati</taxon>
        <taxon>Pseudomonadota</taxon>
        <taxon>Betaproteobacteria</taxon>
        <taxon>Burkholderiales</taxon>
        <taxon>Burkholderiaceae</taxon>
        <taxon>Burkholderia</taxon>
    </lineage>
</organism>
<evidence type="ECO:0000313" key="3">
    <source>
        <dbReference type="EMBL" id="ADN56605.1"/>
    </source>
</evidence>
<name>E1T911_BURSG</name>
<proteinExistence type="predicted"/>
<keyword evidence="1" id="KW-0732">Signal</keyword>
<dbReference type="eggNOG" id="COG0834">
    <property type="taxonomic scope" value="Bacteria"/>
</dbReference>
<dbReference type="OrthoDB" id="9768183at2"/>
<protein>
    <submittedName>
        <fullName evidence="3">Extracellular solute-binding protein family 3</fullName>
    </submittedName>
</protein>
<feature type="domain" description="Solute-binding protein family 3/N-terminal" evidence="2">
    <location>
        <begin position="2"/>
        <end position="234"/>
    </location>
</feature>
<dbReference type="PANTHER" id="PTHR35936:SF17">
    <property type="entry name" value="ARGININE-BINDING EXTRACELLULAR PROTEIN ARTP"/>
    <property type="match status" value="1"/>
</dbReference>
<reference evidence="3" key="1">
    <citation type="submission" date="2010-09" db="EMBL/GenBank/DDBJ databases">
        <title>Complete sequence of chromosome1 of Burkholderia sp. CCGE1003.</title>
        <authorList>
            <consortium name="US DOE Joint Genome Institute"/>
            <person name="Lucas S."/>
            <person name="Copeland A."/>
            <person name="Lapidus A."/>
            <person name="Cheng J.-F."/>
            <person name="Bruce D."/>
            <person name="Goodwin L."/>
            <person name="Pitluck S."/>
            <person name="Daligault H."/>
            <person name="Davenport K."/>
            <person name="Detter J.C."/>
            <person name="Han C."/>
            <person name="Tapia R."/>
            <person name="Land M."/>
            <person name="Hauser L."/>
            <person name="Jeffries C."/>
            <person name="Kyrpides N."/>
            <person name="Ivanova N."/>
            <person name="Ovchinnikova G."/>
            <person name="Martinez-Romero E."/>
            <person name="Rogel M.A."/>
            <person name="Auchtung J."/>
            <person name="Tiedje J.M."/>
            <person name="Woyke T."/>
        </authorList>
    </citation>
    <scope>NUCLEOTIDE SEQUENCE</scope>
    <source>
        <strain evidence="3">CCGE1003</strain>
    </source>
</reference>
<dbReference type="PANTHER" id="PTHR35936">
    <property type="entry name" value="MEMBRANE-BOUND LYTIC MUREIN TRANSGLYCOSYLASE F"/>
    <property type="match status" value="1"/>
</dbReference>
<dbReference type="Gene3D" id="3.40.190.10">
    <property type="entry name" value="Periplasmic binding protein-like II"/>
    <property type="match status" value="2"/>
</dbReference>
<sequence length="245" mass="26502">MKVTIAYIEEPPFGWTEADGTANGADIELADTILRQIGVTRIEHCLTTFGELLPGVAAGRWDMNVPLFVTPERASKVAFSQPVWGMEDGFLVRLGNPKALTSYSSIAERHDARLGIIAGQVQRDSAISSGVSEKQIAIFEHQADAIAAVLSGEIDAYASTALGNRIVASRVGSSVIEAVALERHTDDTQRTPPLGAFSFNRENVDLLRAVNQALRLYRGSPDHRARMAKFGLTDKEIDPAVMRAG</sequence>
<dbReference type="InterPro" id="IPR001638">
    <property type="entry name" value="Solute-binding_3/MltF_N"/>
</dbReference>
<dbReference type="AlphaFoldDB" id="E1T911"/>
<dbReference type="KEGG" id="bgf:BC1003_0602"/>